<dbReference type="WBParaSite" id="RSKR_0001173200.1">
    <property type="protein sequence ID" value="RSKR_0001173200.1"/>
    <property type="gene ID" value="RSKR_0001173200"/>
</dbReference>
<sequence length="385" mass="42645">MNGNNGTDTSFDNFNCIDDFKDEALRKMSVPTKNYITSGADAEITLRRNLTAFNCYVIRPFYMRDVSNIDTSVSFTLGDDKYVLPLPFAIAPTAFHRILSTDGETDTMMAANKFKIPFILSTLATVSATELGCQAPPDATLWFQMYVFKDREITKRLIVNAVNAGFKALVLTVDTPQAGKRRKVGKDVFSLPDDLDLANMRGMFDKDTKESMAIFKNTKYSAYFDDSLTWEIITWIRQVSNLPVIVKGVLREEDALSAIKCGASAIYVSNHGGRQLDTVPATIQVLPEIVSAVNKIVPKVPVFVDCGFRTGSDAFKAIALGADVVFLGRPILYGLSVGGQRGVERVLDLFKTEFERTMKCSGMVSIAEMKKTKNLVVKEHDVCKI</sequence>
<accession>A0AC35UHV0</accession>
<evidence type="ECO:0000313" key="2">
    <source>
        <dbReference type="WBParaSite" id="RSKR_0001173200.1"/>
    </source>
</evidence>
<evidence type="ECO:0000313" key="1">
    <source>
        <dbReference type="Proteomes" id="UP000095286"/>
    </source>
</evidence>
<protein>
    <submittedName>
        <fullName evidence="2">FMN hydroxy acid dehydrogenase domain-containing protein</fullName>
    </submittedName>
</protein>
<organism evidence="1 2">
    <name type="scientific">Rhabditophanes sp. KR3021</name>
    <dbReference type="NCBI Taxonomy" id="114890"/>
    <lineage>
        <taxon>Eukaryota</taxon>
        <taxon>Metazoa</taxon>
        <taxon>Ecdysozoa</taxon>
        <taxon>Nematoda</taxon>
        <taxon>Chromadorea</taxon>
        <taxon>Rhabditida</taxon>
        <taxon>Tylenchina</taxon>
        <taxon>Panagrolaimomorpha</taxon>
        <taxon>Strongyloidoidea</taxon>
        <taxon>Alloionematidae</taxon>
        <taxon>Rhabditophanes</taxon>
    </lineage>
</organism>
<dbReference type="Proteomes" id="UP000095286">
    <property type="component" value="Unplaced"/>
</dbReference>
<reference evidence="2" key="1">
    <citation type="submission" date="2016-11" db="UniProtKB">
        <authorList>
            <consortium name="WormBaseParasite"/>
        </authorList>
    </citation>
    <scope>IDENTIFICATION</scope>
    <source>
        <strain evidence="2">KR3021</strain>
    </source>
</reference>
<name>A0AC35UHV0_9BILA</name>
<proteinExistence type="predicted"/>